<dbReference type="KEGG" id="sedi:EBB79_23375"/>
<dbReference type="AlphaFoldDB" id="A0A3T0NA09"/>
<reference evidence="2 3" key="1">
    <citation type="submission" date="2018-10" db="EMBL/GenBank/DDBJ databases">
        <title>Parasedimentitalea marina sp. nov., a psychrophilic bacterium isolated from deep seawater of the New Britain Trench.</title>
        <authorList>
            <person name="Cao J."/>
        </authorList>
    </citation>
    <scope>NUCLEOTIDE SEQUENCE [LARGE SCALE GENOMIC DNA]</scope>
    <source>
        <strain evidence="2 3">W43</strain>
        <plasmid evidence="2 3">pW43B</plasmid>
    </source>
</reference>
<dbReference type="EMBL" id="CP033221">
    <property type="protein sequence ID" value="AZV80880.1"/>
    <property type="molecule type" value="Genomic_DNA"/>
</dbReference>
<feature type="domain" description="LysR substrate-binding" evidence="1">
    <location>
        <begin position="2"/>
        <end position="119"/>
    </location>
</feature>
<keyword evidence="2" id="KW-0614">Plasmid</keyword>
<name>A0A3T0NA09_9RHOB</name>
<evidence type="ECO:0000313" key="3">
    <source>
        <dbReference type="Proteomes" id="UP000283063"/>
    </source>
</evidence>
<dbReference type="Gene3D" id="3.40.190.290">
    <property type="match status" value="1"/>
</dbReference>
<sequence>MRVVSIPGPSVIFLPNLISDFVVGKPGIHVTLSTRTSAQTQRSIATQEYDVGLADVGFGKVSDSKLIKHDIIEFQGLCALPINDPLAQKDVITAQDLSDRPMAVPEKTTQATFKFLQRLAKPMPASILGTNQHFSYQTSLI</sequence>
<evidence type="ECO:0000259" key="1">
    <source>
        <dbReference type="Pfam" id="PF03466"/>
    </source>
</evidence>
<dbReference type="Pfam" id="PF03466">
    <property type="entry name" value="LysR_substrate"/>
    <property type="match status" value="1"/>
</dbReference>
<dbReference type="SUPFAM" id="SSF53850">
    <property type="entry name" value="Periplasmic binding protein-like II"/>
    <property type="match status" value="1"/>
</dbReference>
<organism evidence="2 3">
    <name type="scientific">Parasedimentitalea marina</name>
    <dbReference type="NCBI Taxonomy" id="2483033"/>
    <lineage>
        <taxon>Bacteria</taxon>
        <taxon>Pseudomonadati</taxon>
        <taxon>Pseudomonadota</taxon>
        <taxon>Alphaproteobacteria</taxon>
        <taxon>Rhodobacterales</taxon>
        <taxon>Paracoccaceae</taxon>
        <taxon>Parasedimentitalea</taxon>
    </lineage>
</organism>
<proteinExistence type="predicted"/>
<evidence type="ECO:0000313" key="2">
    <source>
        <dbReference type="EMBL" id="AZV80880.1"/>
    </source>
</evidence>
<protein>
    <recommendedName>
        <fullName evidence="1">LysR substrate-binding domain-containing protein</fullName>
    </recommendedName>
</protein>
<dbReference type="Proteomes" id="UP000283063">
    <property type="component" value="Plasmid pW43B"/>
</dbReference>
<accession>A0A3T0NA09</accession>
<keyword evidence="3" id="KW-1185">Reference proteome</keyword>
<geneLocation type="plasmid" evidence="2 3">
    <name>pW43B</name>
</geneLocation>
<gene>
    <name evidence="2" type="ORF">EBB79_23375</name>
</gene>
<dbReference type="OrthoDB" id="8479870at2"/>
<dbReference type="InterPro" id="IPR005119">
    <property type="entry name" value="LysR_subst-bd"/>
</dbReference>